<accession>A0ABD4LFP6</accession>
<dbReference type="EMBL" id="JAEFBZ010000001">
    <property type="protein sequence ID" value="MBK1608619.1"/>
    <property type="molecule type" value="Genomic_DNA"/>
</dbReference>
<sequence length="46" mass="5209">MQTLICPACGCSLVRLGIEKDRAAVYKYKFTRRPAKTYFSIGMGTY</sequence>
<reference evidence="1 2" key="1">
    <citation type="submission" date="2020-12" db="EMBL/GenBank/DDBJ databases">
        <title>Genome assembly for a thermostable protease producing Bacillus cereus MAKP1 strain isolated from chicken gut.</title>
        <authorList>
            <person name="Malaviya A."/>
        </authorList>
    </citation>
    <scope>NUCLEOTIDE SEQUENCE [LARGE SCALE GENOMIC DNA]</scope>
    <source>
        <strain evidence="1 2">MAKP1</strain>
    </source>
</reference>
<proteinExistence type="predicted"/>
<comment type="caution">
    <text evidence="1">The sequence shown here is derived from an EMBL/GenBank/DDBJ whole genome shotgun (WGS) entry which is preliminary data.</text>
</comment>
<dbReference type="GeneID" id="92804108"/>
<protein>
    <submittedName>
        <fullName evidence="1">Uncharacterized protein</fullName>
    </submittedName>
</protein>
<evidence type="ECO:0000313" key="2">
    <source>
        <dbReference type="Proteomes" id="UP000613452"/>
    </source>
</evidence>
<gene>
    <name evidence="1" type="ORF">JCR31_11920</name>
</gene>
<dbReference type="AlphaFoldDB" id="A0ABD4LFP6"/>
<evidence type="ECO:0000313" key="1">
    <source>
        <dbReference type="EMBL" id="MBK1608619.1"/>
    </source>
</evidence>
<organism evidence="1 2">
    <name type="scientific">Bacillus cereus</name>
    <dbReference type="NCBI Taxonomy" id="1396"/>
    <lineage>
        <taxon>Bacteria</taxon>
        <taxon>Bacillati</taxon>
        <taxon>Bacillota</taxon>
        <taxon>Bacilli</taxon>
        <taxon>Bacillales</taxon>
        <taxon>Bacillaceae</taxon>
        <taxon>Bacillus</taxon>
        <taxon>Bacillus cereus group</taxon>
    </lineage>
</organism>
<dbReference type="RefSeq" id="WP_162493026.1">
    <property type="nucleotide sequence ID" value="NZ_AP022878.1"/>
</dbReference>
<dbReference type="Proteomes" id="UP000613452">
    <property type="component" value="Unassembled WGS sequence"/>
</dbReference>
<name>A0ABD4LFP6_BACCE</name>